<dbReference type="AlphaFoldDB" id="F2BGH7"/>
<dbReference type="Proteomes" id="UP000004105">
    <property type="component" value="Unassembled WGS sequence"/>
</dbReference>
<name>F2BGH7_9NEIS</name>
<dbReference type="Pfam" id="PF14131">
    <property type="entry name" value="DUF4298"/>
    <property type="match status" value="1"/>
</dbReference>
<dbReference type="HOGENOM" id="CLU_176970_0_0_4"/>
<evidence type="ECO:0000313" key="2">
    <source>
        <dbReference type="Proteomes" id="UP000004105"/>
    </source>
</evidence>
<protein>
    <recommendedName>
        <fullName evidence="3">DUF4298 domain-containing protein</fullName>
    </recommendedName>
</protein>
<gene>
    <name evidence="1" type="ORF">HMPREF9123_2834</name>
</gene>
<reference evidence="1 2" key="1">
    <citation type="submission" date="2011-02" db="EMBL/GenBank/DDBJ databases">
        <authorList>
            <person name="Muzny D."/>
            <person name="Qin X."/>
            <person name="Deng J."/>
            <person name="Jiang H."/>
            <person name="Liu Y."/>
            <person name="Qu J."/>
            <person name="Song X.-Z."/>
            <person name="Zhang L."/>
            <person name="Thornton R."/>
            <person name="Coyle M."/>
            <person name="Francisco L."/>
            <person name="Jackson L."/>
            <person name="Javaid M."/>
            <person name="Korchina V."/>
            <person name="Kovar C."/>
            <person name="Mata R."/>
            <person name="Mathew T."/>
            <person name="Ngo R."/>
            <person name="Nguyen L."/>
            <person name="Nguyen N."/>
            <person name="Okwuonu G."/>
            <person name="Ongeri F."/>
            <person name="Pham C."/>
            <person name="Simmons D."/>
            <person name="Wilczek-Boney K."/>
            <person name="Hale W."/>
            <person name="Jakkamsetti A."/>
            <person name="Pham P."/>
            <person name="Ruth R."/>
            <person name="San Lucas F."/>
            <person name="Warren J."/>
            <person name="Zhang J."/>
            <person name="Zhao Z."/>
            <person name="Zhou C."/>
            <person name="Zhu D."/>
            <person name="Lee S."/>
            <person name="Bess C."/>
            <person name="Blankenburg K."/>
            <person name="Forbes L."/>
            <person name="Fu Q."/>
            <person name="Gubbala S."/>
            <person name="Hirani K."/>
            <person name="Jayaseelan J.C."/>
            <person name="Lara F."/>
            <person name="Munidasa M."/>
            <person name="Palculict T."/>
            <person name="Patil S."/>
            <person name="Pu L.-L."/>
            <person name="Saada N."/>
            <person name="Tang L."/>
            <person name="Weissenberger G."/>
            <person name="Zhu Y."/>
            <person name="Hemphill L."/>
            <person name="Shang Y."/>
            <person name="Youmans B."/>
            <person name="Ayvaz T."/>
            <person name="Ross M."/>
            <person name="Santibanez J."/>
            <person name="Aqrawi P."/>
            <person name="Gross S."/>
            <person name="Joshi V."/>
            <person name="Fowler G."/>
            <person name="Nazareth L."/>
            <person name="Reid J."/>
            <person name="Worley K."/>
            <person name="Petrosino J."/>
            <person name="Highlander S."/>
            <person name="Gibbs R."/>
        </authorList>
    </citation>
    <scope>NUCLEOTIDE SEQUENCE [LARGE SCALE GENOMIC DNA]</scope>
    <source>
        <strain evidence="1 2">ATCC BAA-1200</strain>
    </source>
</reference>
<organism evidence="1 2">
    <name type="scientific">Neisseria bacilliformis ATCC BAA-1200</name>
    <dbReference type="NCBI Taxonomy" id="888742"/>
    <lineage>
        <taxon>Bacteria</taxon>
        <taxon>Pseudomonadati</taxon>
        <taxon>Pseudomonadota</taxon>
        <taxon>Betaproteobacteria</taxon>
        <taxon>Neisseriales</taxon>
        <taxon>Neisseriaceae</taxon>
        <taxon>Neisseria</taxon>
    </lineage>
</organism>
<accession>F2BGH7</accession>
<dbReference type="EMBL" id="AFAY01000054">
    <property type="protein sequence ID" value="EGF06874.1"/>
    <property type="molecule type" value="Genomic_DNA"/>
</dbReference>
<evidence type="ECO:0000313" key="1">
    <source>
        <dbReference type="EMBL" id="EGF06874.1"/>
    </source>
</evidence>
<dbReference type="STRING" id="267212.GCA_001063965_02247"/>
<evidence type="ECO:0008006" key="3">
    <source>
        <dbReference type="Google" id="ProtNLM"/>
    </source>
</evidence>
<sequence length="122" mass="14096">MTGTKPSERKTMLPTPEQAQQRIDEIQALYRRWLQLLPQLEAAQQQWRQAAQIMTELDKFYATEYMAYANAVADGLPVSLRTEGEYSVLSEDALFDAFGDHYRLAWQWLREATAALDPENRA</sequence>
<dbReference type="InterPro" id="IPR025384">
    <property type="entry name" value="DUF4298"/>
</dbReference>
<comment type="caution">
    <text evidence="1">The sequence shown here is derived from an EMBL/GenBank/DDBJ whole genome shotgun (WGS) entry which is preliminary data.</text>
</comment>
<proteinExistence type="predicted"/>
<keyword evidence="2" id="KW-1185">Reference proteome</keyword>